<gene>
    <name evidence="1" type="ORF">NPIL_404951</name>
</gene>
<reference evidence="1" key="1">
    <citation type="submission" date="2020-08" db="EMBL/GenBank/DDBJ databases">
        <title>Multicomponent nature underlies the extraordinary mechanical properties of spider dragline silk.</title>
        <authorList>
            <person name="Kono N."/>
            <person name="Nakamura H."/>
            <person name="Mori M."/>
            <person name="Yoshida Y."/>
            <person name="Ohtoshi R."/>
            <person name="Malay A.D."/>
            <person name="Moran D.A.P."/>
            <person name="Tomita M."/>
            <person name="Numata K."/>
            <person name="Arakawa K."/>
        </authorList>
    </citation>
    <scope>NUCLEOTIDE SEQUENCE</scope>
</reference>
<proteinExistence type="predicted"/>
<evidence type="ECO:0000313" key="1">
    <source>
        <dbReference type="EMBL" id="GFT61893.1"/>
    </source>
</evidence>
<sequence length="68" mass="7992">MACYAKTLCRRENTCLCGISSISCLKLGNLPYVLYKYSAKGSFDQWRSKFTEGQERQVFRLNFNNYYL</sequence>
<evidence type="ECO:0000313" key="2">
    <source>
        <dbReference type="Proteomes" id="UP000887013"/>
    </source>
</evidence>
<accession>A0A8X6PFB6</accession>
<name>A0A8X6PFB6_NEPPI</name>
<dbReference type="AlphaFoldDB" id="A0A8X6PFB6"/>
<keyword evidence="2" id="KW-1185">Reference proteome</keyword>
<organism evidence="1 2">
    <name type="scientific">Nephila pilipes</name>
    <name type="common">Giant wood spider</name>
    <name type="synonym">Nephila maculata</name>
    <dbReference type="NCBI Taxonomy" id="299642"/>
    <lineage>
        <taxon>Eukaryota</taxon>
        <taxon>Metazoa</taxon>
        <taxon>Ecdysozoa</taxon>
        <taxon>Arthropoda</taxon>
        <taxon>Chelicerata</taxon>
        <taxon>Arachnida</taxon>
        <taxon>Araneae</taxon>
        <taxon>Araneomorphae</taxon>
        <taxon>Entelegynae</taxon>
        <taxon>Araneoidea</taxon>
        <taxon>Nephilidae</taxon>
        <taxon>Nephila</taxon>
    </lineage>
</organism>
<dbReference type="Proteomes" id="UP000887013">
    <property type="component" value="Unassembled WGS sequence"/>
</dbReference>
<dbReference type="EMBL" id="BMAW01067902">
    <property type="protein sequence ID" value="GFT61893.1"/>
    <property type="molecule type" value="Genomic_DNA"/>
</dbReference>
<dbReference type="PROSITE" id="PS51257">
    <property type="entry name" value="PROKAR_LIPOPROTEIN"/>
    <property type="match status" value="1"/>
</dbReference>
<comment type="caution">
    <text evidence="1">The sequence shown here is derived from an EMBL/GenBank/DDBJ whole genome shotgun (WGS) entry which is preliminary data.</text>
</comment>
<protein>
    <submittedName>
        <fullName evidence="1">Uncharacterized protein</fullName>
    </submittedName>
</protein>